<evidence type="ECO:0000313" key="13">
    <source>
        <dbReference type="EMBL" id="GAA2638996.1"/>
    </source>
</evidence>
<comment type="caution">
    <text evidence="13">The sequence shown here is derived from an EMBL/GenBank/DDBJ whole genome shotgun (WGS) entry which is preliminary data.</text>
</comment>
<feature type="domain" description="NIT" evidence="12">
    <location>
        <begin position="55"/>
        <end position="300"/>
    </location>
</feature>
<dbReference type="InterPro" id="IPR010910">
    <property type="entry name" value="Nitrate/nitrite_sensing_bac"/>
</dbReference>
<organism evidence="13 14">
    <name type="scientific">Actinomadura fulvescens</name>
    <dbReference type="NCBI Taxonomy" id="46160"/>
    <lineage>
        <taxon>Bacteria</taxon>
        <taxon>Bacillati</taxon>
        <taxon>Actinomycetota</taxon>
        <taxon>Actinomycetes</taxon>
        <taxon>Streptosporangiales</taxon>
        <taxon>Thermomonosporaceae</taxon>
        <taxon>Actinomadura</taxon>
    </lineage>
</organism>
<dbReference type="EMBL" id="BAAATD010000027">
    <property type="protein sequence ID" value="GAA2638996.1"/>
    <property type="molecule type" value="Genomic_DNA"/>
</dbReference>
<feature type="compositionally biased region" description="Polar residues" evidence="10">
    <location>
        <begin position="750"/>
        <end position="760"/>
    </location>
</feature>
<keyword evidence="7" id="KW-0418">Kinase</keyword>
<dbReference type="InterPro" id="IPR013587">
    <property type="entry name" value="Nitrate/nitrite_sensing"/>
</dbReference>
<evidence type="ECO:0000256" key="10">
    <source>
        <dbReference type="SAM" id="MobiDB-lite"/>
    </source>
</evidence>
<evidence type="ECO:0000256" key="6">
    <source>
        <dbReference type="ARBA" id="ARBA00022692"/>
    </source>
</evidence>
<dbReference type="Gene3D" id="6.10.340.10">
    <property type="match status" value="1"/>
</dbReference>
<dbReference type="Gene3D" id="3.30.565.10">
    <property type="entry name" value="Histidine kinase-like ATPase, C-terminal domain"/>
    <property type="match status" value="1"/>
</dbReference>
<evidence type="ECO:0000256" key="5">
    <source>
        <dbReference type="ARBA" id="ARBA00022679"/>
    </source>
</evidence>
<dbReference type="Pfam" id="PF00672">
    <property type="entry name" value="HAMP"/>
    <property type="match status" value="1"/>
</dbReference>
<feature type="compositionally biased region" description="Low complexity" evidence="10">
    <location>
        <begin position="631"/>
        <end position="641"/>
    </location>
</feature>
<keyword evidence="11" id="KW-0472">Membrane</keyword>
<dbReference type="EC" id="2.7.13.3" evidence="3"/>
<evidence type="ECO:0000313" key="14">
    <source>
        <dbReference type="Proteomes" id="UP001501509"/>
    </source>
</evidence>
<evidence type="ECO:0000256" key="2">
    <source>
        <dbReference type="ARBA" id="ARBA00004370"/>
    </source>
</evidence>
<feature type="transmembrane region" description="Helical" evidence="11">
    <location>
        <begin position="302"/>
        <end position="328"/>
    </location>
</feature>
<dbReference type="Proteomes" id="UP001501509">
    <property type="component" value="Unassembled WGS sequence"/>
</dbReference>
<keyword evidence="4" id="KW-0597">Phosphoprotein</keyword>
<keyword evidence="5" id="KW-0808">Transferase</keyword>
<dbReference type="InterPro" id="IPR036890">
    <property type="entry name" value="HATPase_C_sf"/>
</dbReference>
<dbReference type="PROSITE" id="PS50906">
    <property type="entry name" value="NIT"/>
    <property type="match status" value="1"/>
</dbReference>
<comment type="catalytic activity">
    <reaction evidence="1">
        <text>ATP + protein L-histidine = ADP + protein N-phospho-L-histidine.</text>
        <dbReference type="EC" id="2.7.13.3"/>
    </reaction>
</comment>
<evidence type="ECO:0000256" key="1">
    <source>
        <dbReference type="ARBA" id="ARBA00000085"/>
    </source>
</evidence>
<feature type="compositionally biased region" description="Basic and acidic residues" evidence="10">
    <location>
        <begin position="728"/>
        <end position="747"/>
    </location>
</feature>
<dbReference type="RefSeq" id="WP_344549291.1">
    <property type="nucleotide sequence ID" value="NZ_BAAATD010000027.1"/>
</dbReference>
<accession>A0ABP6D9A6</accession>
<name>A0ABP6D9A6_9ACTN</name>
<evidence type="ECO:0000256" key="7">
    <source>
        <dbReference type="ARBA" id="ARBA00022777"/>
    </source>
</evidence>
<evidence type="ECO:0000259" key="12">
    <source>
        <dbReference type="PROSITE" id="PS50906"/>
    </source>
</evidence>
<keyword evidence="8 11" id="KW-1133">Transmembrane helix</keyword>
<dbReference type="PANTHER" id="PTHR45436">
    <property type="entry name" value="SENSOR HISTIDINE KINASE YKOH"/>
    <property type="match status" value="1"/>
</dbReference>
<dbReference type="PANTHER" id="PTHR45436:SF5">
    <property type="entry name" value="SENSOR HISTIDINE KINASE TRCS"/>
    <property type="match status" value="1"/>
</dbReference>
<dbReference type="InterPro" id="IPR003594">
    <property type="entry name" value="HATPase_dom"/>
</dbReference>
<proteinExistence type="predicted"/>
<dbReference type="InterPro" id="IPR003660">
    <property type="entry name" value="HAMP_dom"/>
</dbReference>
<dbReference type="Pfam" id="PF02518">
    <property type="entry name" value="HATPase_c"/>
    <property type="match status" value="1"/>
</dbReference>
<evidence type="ECO:0000256" key="11">
    <source>
        <dbReference type="SAM" id="Phobius"/>
    </source>
</evidence>
<comment type="subcellular location">
    <subcellularLocation>
        <location evidence="2">Membrane</location>
    </subcellularLocation>
</comment>
<feature type="region of interest" description="Disordered" evidence="10">
    <location>
        <begin position="625"/>
        <end position="796"/>
    </location>
</feature>
<dbReference type="SUPFAM" id="SSF55874">
    <property type="entry name" value="ATPase domain of HSP90 chaperone/DNA topoisomerase II/histidine kinase"/>
    <property type="match status" value="1"/>
</dbReference>
<sequence>MRLRRSSGPRKIRLREKVTVVLVSLVALWIFAAWQALEDGLTLLQTGTRDTTAGRPTYNLVKELQAERRASLIYLTSSTHAKSGLAAQRARTDKMITAWRRTAPDAPGNKIKRYVSATGKRLDTLTSARAAVDNRTVDLVRAVRPFNDIIDSAFLINYAASELDDFELAADVRALIGLTRAREMLAREDALLAGVLAKDRLGAGDLTQVVQAVALRRSAERDAHAQLSSADTARYTAITQASDYAALQRLEDQLISQPRSQARLGVTAAQWHTATSAVLSRLDEAIDAGGDDLVERARPGAIGVLISFAFAVVLGLVAVIASIVLAVTTARSLLTQLKQLARAAHELADHRLPSVVDRLSRGEKVDVAAEAPPLKFSGDEVGDVGRAINAVQQTAIGAAVALDKTREGAAEILQNIARRTQSSVLKQLALLDALERRKDIDVTRLKELFELDHLATRQRGFTLDLLILSGVKLTGARPHPLLDVIRDAQGHAKDYQRVQVHPVPERWLTGSASTEITRLLAALIENATSFSPGPVDVETEETATGLAVSVIDRGLGLKAEQLDAANAMIANPPSFDQAPRERIGLLLIGRVAQRHGLTVTLNKSPYGGIRAVVLLPHTVFSEPPQLPAAPRPAAAVAEPPASQGEATLATPRGGLALLVGHRPDDEPQDPDNAPDAPGEVPLTVDHAPAQQAPQASDETRSELDTEQTSGGLPVRVPQASLAPALQTDEPRVVDDAVDLRDPEEVKRIMSSYQRGTQQARQEVLGEDEGGRSAGQDGGASGSANPAQPYREPEQRS</sequence>
<dbReference type="InterPro" id="IPR050428">
    <property type="entry name" value="TCS_sensor_his_kinase"/>
</dbReference>
<protein>
    <recommendedName>
        <fullName evidence="3">histidine kinase</fullName>
        <ecNumber evidence="3">2.7.13.3</ecNumber>
    </recommendedName>
</protein>
<evidence type="ECO:0000256" key="3">
    <source>
        <dbReference type="ARBA" id="ARBA00012438"/>
    </source>
</evidence>
<evidence type="ECO:0000256" key="4">
    <source>
        <dbReference type="ARBA" id="ARBA00022553"/>
    </source>
</evidence>
<dbReference type="Pfam" id="PF08376">
    <property type="entry name" value="NIT"/>
    <property type="match status" value="1"/>
</dbReference>
<evidence type="ECO:0000256" key="9">
    <source>
        <dbReference type="ARBA" id="ARBA00023012"/>
    </source>
</evidence>
<gene>
    <name evidence="13" type="ORF">GCM10010411_93920</name>
</gene>
<evidence type="ECO:0000256" key="8">
    <source>
        <dbReference type="ARBA" id="ARBA00022989"/>
    </source>
</evidence>
<reference evidence="14" key="1">
    <citation type="journal article" date="2019" name="Int. J. Syst. Evol. Microbiol.">
        <title>The Global Catalogue of Microorganisms (GCM) 10K type strain sequencing project: providing services to taxonomists for standard genome sequencing and annotation.</title>
        <authorList>
            <consortium name="The Broad Institute Genomics Platform"/>
            <consortium name="The Broad Institute Genome Sequencing Center for Infectious Disease"/>
            <person name="Wu L."/>
            <person name="Ma J."/>
        </authorList>
    </citation>
    <scope>NUCLEOTIDE SEQUENCE [LARGE SCALE GENOMIC DNA]</scope>
    <source>
        <strain evidence="14">JCM 6833</strain>
    </source>
</reference>
<keyword evidence="14" id="KW-1185">Reference proteome</keyword>
<feature type="compositionally biased region" description="Gly residues" evidence="10">
    <location>
        <begin position="771"/>
        <end position="780"/>
    </location>
</feature>
<keyword evidence="9" id="KW-0902">Two-component regulatory system</keyword>
<keyword evidence="6 11" id="KW-0812">Transmembrane</keyword>